<accession>A0AAE1ISB6</accession>
<evidence type="ECO:0000313" key="3">
    <source>
        <dbReference type="Proteomes" id="UP001293593"/>
    </source>
</evidence>
<keyword evidence="1" id="KW-0812">Transmembrane</keyword>
<proteinExistence type="predicted"/>
<sequence length="330" mass="35947">MVQVSFRLEQGNRAVAVLLLRRRLSSGLPPQCLSNSDGPLFPGSICGSPSSSTVGAFASILPPMVASDLVVASCSAVAPSSTEVPCSVVTPGSVVAVGEGGVSFSFFFWILLLYVFLCLLLLVWIWTIFVCVCSLMLWMWIIMVVFLGVDWIYVFGGRVLLMVVAMLCFIYEMTIARIVRRGRIQLAYVCQNLFGGGSMSPSLLKWMSKSFIQGFTCLSSCVVGCSLSGSSSREDYVADLCAAFSYKEVCPIGWVLQPALSFLSFLTSDGQGVDEVFVVTFTLICFRVTCFPFSWFGIVVCVSPFILVCFHLVCSASCLARCVTVQCNFY</sequence>
<keyword evidence="1" id="KW-1133">Transmembrane helix</keyword>
<evidence type="ECO:0000256" key="1">
    <source>
        <dbReference type="SAM" id="Phobius"/>
    </source>
</evidence>
<dbReference type="EMBL" id="JAWXYG010000013">
    <property type="protein sequence ID" value="KAK4255933.1"/>
    <property type="molecule type" value="Genomic_DNA"/>
</dbReference>
<keyword evidence="1" id="KW-0472">Membrane</keyword>
<dbReference type="Proteomes" id="UP001293593">
    <property type="component" value="Unassembled WGS sequence"/>
</dbReference>
<comment type="caution">
    <text evidence="2">The sequence shown here is derived from an EMBL/GenBank/DDBJ whole genome shotgun (WGS) entry which is preliminary data.</text>
</comment>
<gene>
    <name evidence="2" type="ORF">QN277_008860</name>
</gene>
<name>A0AAE1ISB6_9FABA</name>
<feature type="transmembrane region" description="Helical" evidence="1">
    <location>
        <begin position="293"/>
        <end position="313"/>
    </location>
</feature>
<feature type="transmembrane region" description="Helical" evidence="1">
    <location>
        <begin position="106"/>
        <end position="128"/>
    </location>
</feature>
<reference evidence="2" key="1">
    <citation type="submission" date="2023-10" db="EMBL/GenBank/DDBJ databases">
        <title>Chromosome-level genome of the transformable northern wattle, Acacia crassicarpa.</title>
        <authorList>
            <person name="Massaro I."/>
            <person name="Sinha N.R."/>
            <person name="Poethig S."/>
            <person name="Leichty A.R."/>
        </authorList>
    </citation>
    <scope>NUCLEOTIDE SEQUENCE</scope>
    <source>
        <strain evidence="2">Acra3RX</strain>
        <tissue evidence="2">Leaf</tissue>
    </source>
</reference>
<feature type="transmembrane region" description="Helical" evidence="1">
    <location>
        <begin position="159"/>
        <end position="179"/>
    </location>
</feature>
<evidence type="ECO:0000313" key="2">
    <source>
        <dbReference type="EMBL" id="KAK4255933.1"/>
    </source>
</evidence>
<dbReference type="AlphaFoldDB" id="A0AAE1ISB6"/>
<keyword evidence="3" id="KW-1185">Reference proteome</keyword>
<protein>
    <submittedName>
        <fullName evidence="2">Uncharacterized protein</fullName>
    </submittedName>
</protein>
<feature type="transmembrane region" description="Helical" evidence="1">
    <location>
        <begin position="135"/>
        <end position="153"/>
    </location>
</feature>
<organism evidence="2 3">
    <name type="scientific">Acacia crassicarpa</name>
    <name type="common">northern wattle</name>
    <dbReference type="NCBI Taxonomy" id="499986"/>
    <lineage>
        <taxon>Eukaryota</taxon>
        <taxon>Viridiplantae</taxon>
        <taxon>Streptophyta</taxon>
        <taxon>Embryophyta</taxon>
        <taxon>Tracheophyta</taxon>
        <taxon>Spermatophyta</taxon>
        <taxon>Magnoliopsida</taxon>
        <taxon>eudicotyledons</taxon>
        <taxon>Gunneridae</taxon>
        <taxon>Pentapetalae</taxon>
        <taxon>rosids</taxon>
        <taxon>fabids</taxon>
        <taxon>Fabales</taxon>
        <taxon>Fabaceae</taxon>
        <taxon>Caesalpinioideae</taxon>
        <taxon>mimosoid clade</taxon>
        <taxon>Acacieae</taxon>
        <taxon>Acacia</taxon>
    </lineage>
</organism>